<proteinExistence type="predicted"/>
<protein>
    <submittedName>
        <fullName evidence="2">Adenylosuccinate synthase</fullName>
    </submittedName>
</protein>
<organism evidence="2 3">
    <name type="scientific">Mycobacteroides chelonae</name>
    <name type="common">Mycobacterium chelonae</name>
    <dbReference type="NCBI Taxonomy" id="1774"/>
    <lineage>
        <taxon>Bacteria</taxon>
        <taxon>Bacillati</taxon>
        <taxon>Actinomycetota</taxon>
        <taxon>Actinomycetes</taxon>
        <taxon>Mycobacteriales</taxon>
        <taxon>Mycobacteriaceae</taxon>
        <taxon>Mycobacteroides</taxon>
    </lineage>
</organism>
<evidence type="ECO:0000256" key="1">
    <source>
        <dbReference type="SAM" id="MobiDB-lite"/>
    </source>
</evidence>
<dbReference type="AlphaFoldDB" id="A0AB73U7S8"/>
<evidence type="ECO:0000313" key="2">
    <source>
        <dbReference type="EMBL" id="QDF72358.1"/>
    </source>
</evidence>
<accession>A0AB73U7S8</accession>
<reference evidence="2 3" key="1">
    <citation type="submission" date="2019-06" db="EMBL/GenBank/DDBJ databases">
        <title>Whole geneome sequnce of Mycobacteroides chelonae M77 isolated from bovine milk from Meghalaya, India.</title>
        <authorList>
            <person name="Vise E."/>
            <person name="Das S."/>
            <person name="Garg A."/>
            <person name="Ghatak S."/>
            <person name="Shakuntala I."/>
            <person name="Milton A.A.P."/>
            <person name="Karam A."/>
            <person name="Sanjukta R."/>
            <person name="Puro K."/>
            <person name="Sen A."/>
        </authorList>
    </citation>
    <scope>NUCLEOTIDE SEQUENCE [LARGE SCALE GENOMIC DNA]</scope>
    <source>
        <strain evidence="2 3">M77</strain>
    </source>
</reference>
<dbReference type="EMBL" id="CP041150">
    <property type="protein sequence ID" value="QDF72358.1"/>
    <property type="molecule type" value="Genomic_DNA"/>
</dbReference>
<name>A0AB73U7S8_MYCCH</name>
<sequence length="109" mass="11534">MTAPRKSAPRKVVPANAPKPQDHKAKKSAAIRQAEADGYVDIEQNGIALRIPFGEAVPLEAYMKLKDGDELGGTEMLLGSEQWAAFLATSPTVGDFAAIGAKLLELSGE</sequence>
<feature type="region of interest" description="Disordered" evidence="1">
    <location>
        <begin position="1"/>
        <end position="27"/>
    </location>
</feature>
<evidence type="ECO:0000313" key="3">
    <source>
        <dbReference type="Proteomes" id="UP000317728"/>
    </source>
</evidence>
<dbReference type="Proteomes" id="UP000317728">
    <property type="component" value="Chromosome"/>
</dbReference>
<gene>
    <name evidence="2" type="ORF">FJK96_20815</name>
</gene>
<dbReference type="RefSeq" id="WP_070943156.1">
    <property type="nucleotide sequence ID" value="NZ_CP041150.1"/>
</dbReference>